<feature type="domain" description="AAA+ ATPase" evidence="5">
    <location>
        <begin position="1"/>
        <end position="137"/>
    </location>
</feature>
<evidence type="ECO:0000256" key="2">
    <source>
        <dbReference type="ARBA" id="ARBA00022840"/>
    </source>
</evidence>
<dbReference type="OrthoDB" id="5421at2759"/>
<dbReference type="Pfam" id="PF00004">
    <property type="entry name" value="AAA"/>
    <property type="match status" value="2"/>
</dbReference>
<evidence type="ECO:0000313" key="6">
    <source>
        <dbReference type="EMBL" id="GMH74129.1"/>
    </source>
</evidence>
<accession>A0A9W7ALY7</accession>
<dbReference type="SMART" id="SM00382">
    <property type="entry name" value="AAA"/>
    <property type="match status" value="2"/>
</dbReference>
<keyword evidence="1 4" id="KW-0547">Nucleotide-binding</keyword>
<comment type="caution">
    <text evidence="6">The sequence shown here is derived from an EMBL/GenBank/DDBJ whole genome shotgun (WGS) entry which is preliminary data.</text>
</comment>
<dbReference type="InterPro" id="IPR003593">
    <property type="entry name" value="AAA+_ATPase"/>
</dbReference>
<name>A0A9W7ALY7_9STRA</name>
<dbReference type="EMBL" id="BRXZ01002975">
    <property type="protein sequence ID" value="GMH74129.1"/>
    <property type="molecule type" value="Genomic_DNA"/>
</dbReference>
<dbReference type="InterPro" id="IPR041569">
    <property type="entry name" value="AAA_lid_3"/>
</dbReference>
<reference evidence="6" key="1">
    <citation type="submission" date="2022-07" db="EMBL/GenBank/DDBJ databases">
        <title>Genome analysis of Parmales, a sister group of diatoms, reveals the evolutionary specialization of diatoms from phago-mixotrophs to photoautotrophs.</title>
        <authorList>
            <person name="Ban H."/>
            <person name="Sato S."/>
            <person name="Yoshikawa S."/>
            <person name="Kazumasa Y."/>
            <person name="Nakamura Y."/>
            <person name="Ichinomiya M."/>
            <person name="Saitoh K."/>
            <person name="Sato N."/>
            <person name="Blanc-Mathieu R."/>
            <person name="Endo H."/>
            <person name="Kuwata A."/>
            <person name="Ogata H."/>
        </authorList>
    </citation>
    <scope>NUCLEOTIDE SEQUENCE</scope>
</reference>
<dbReference type="InterPro" id="IPR050168">
    <property type="entry name" value="AAA_ATPase_domain"/>
</dbReference>
<evidence type="ECO:0000259" key="5">
    <source>
        <dbReference type="SMART" id="SM00382"/>
    </source>
</evidence>
<evidence type="ECO:0000256" key="3">
    <source>
        <dbReference type="ARBA" id="ARBA00023054"/>
    </source>
</evidence>
<dbReference type="AlphaFoldDB" id="A0A9W7ALY7"/>
<dbReference type="InterPro" id="IPR003959">
    <property type="entry name" value="ATPase_AAA_core"/>
</dbReference>
<dbReference type="PROSITE" id="PS00674">
    <property type="entry name" value="AAA"/>
    <property type="match status" value="1"/>
</dbReference>
<dbReference type="FunFam" id="3.40.50.300:FF:001025">
    <property type="entry name" value="ATPase family, AAA domain-containing 2B"/>
    <property type="match status" value="1"/>
</dbReference>
<protein>
    <recommendedName>
        <fullName evidence="5">AAA+ ATPase domain-containing protein</fullName>
    </recommendedName>
</protein>
<evidence type="ECO:0000256" key="4">
    <source>
        <dbReference type="RuleBase" id="RU003651"/>
    </source>
</evidence>
<dbReference type="Pfam" id="PF17862">
    <property type="entry name" value="AAA_lid_3"/>
    <property type="match status" value="1"/>
</dbReference>
<dbReference type="Proteomes" id="UP001165082">
    <property type="component" value="Unassembled WGS sequence"/>
</dbReference>
<keyword evidence="7" id="KW-1185">Reference proteome</keyword>
<organism evidence="6 7">
    <name type="scientific">Triparma retinervis</name>
    <dbReference type="NCBI Taxonomy" id="2557542"/>
    <lineage>
        <taxon>Eukaryota</taxon>
        <taxon>Sar</taxon>
        <taxon>Stramenopiles</taxon>
        <taxon>Ochrophyta</taxon>
        <taxon>Bolidophyceae</taxon>
        <taxon>Parmales</taxon>
        <taxon>Triparmaceae</taxon>
        <taxon>Triparma</taxon>
    </lineage>
</organism>
<dbReference type="PANTHER" id="PTHR23077:SF117">
    <property type="entry name" value="AAA+ ATPASE DOMAIN-CONTAINING PROTEIN"/>
    <property type="match status" value="1"/>
</dbReference>
<dbReference type="Gene3D" id="3.40.50.300">
    <property type="entry name" value="P-loop containing nucleotide triphosphate hydrolases"/>
    <property type="match status" value="2"/>
</dbReference>
<evidence type="ECO:0000313" key="7">
    <source>
        <dbReference type="Proteomes" id="UP001165082"/>
    </source>
</evidence>
<gene>
    <name evidence="6" type="ORF">TrRE_jg1035</name>
</gene>
<dbReference type="PANTHER" id="PTHR23077">
    <property type="entry name" value="AAA-FAMILY ATPASE"/>
    <property type="match status" value="1"/>
</dbReference>
<proteinExistence type="inferred from homology"/>
<dbReference type="GO" id="GO:0016887">
    <property type="term" value="F:ATP hydrolysis activity"/>
    <property type="evidence" value="ECO:0007669"/>
    <property type="project" value="InterPro"/>
</dbReference>
<feature type="domain" description="AAA+ ATPase" evidence="5">
    <location>
        <begin position="254"/>
        <end position="406"/>
    </location>
</feature>
<dbReference type="InterPro" id="IPR003960">
    <property type="entry name" value="ATPase_AAA_CS"/>
</dbReference>
<dbReference type="InterPro" id="IPR027417">
    <property type="entry name" value="P-loop_NTPase"/>
</dbReference>
<keyword evidence="2 4" id="KW-0067">ATP-binding</keyword>
<dbReference type="GO" id="GO:0005524">
    <property type="term" value="F:ATP binding"/>
    <property type="evidence" value="ECO:0007669"/>
    <property type="project" value="UniProtKB-KW"/>
</dbReference>
<keyword evidence="3" id="KW-0175">Coiled coil</keyword>
<evidence type="ECO:0000256" key="1">
    <source>
        <dbReference type="ARBA" id="ARBA00022741"/>
    </source>
</evidence>
<dbReference type="SUPFAM" id="SSF52540">
    <property type="entry name" value="P-loop containing nucleoside triphosphate hydrolases"/>
    <property type="match status" value="2"/>
</dbReference>
<dbReference type="Gene3D" id="1.10.8.60">
    <property type="match status" value="2"/>
</dbReference>
<sequence length="505" mass="54011">MTGPPGVGKTYSINLAVSLFQSECTPGRQATVKVVPVKGSDVIYNSTETDKPIKTLLTNLFKPSNDHDVTLVFIDEADALLSHSILVTDLMGNLLDKLSTTSTPIFLVMATNHVDHIPKALRRPGRIDEEVFIAPPGVEGRVHILKRILGTTTLDEEGLFVLAQKCVGFVAADLALLVKKADREGGGTVTLQTLNSALATTPPSALRESMLSKPTGVGWESVGGNAGGAKGELQRAVEWPILKRDEFKKFNLKPPRGILLYGPPGCAKTTLAKACANAANVAFMTLTPADVYAAPYVGDAEAVIRRAFKTARVGRPCVLFFDEIDSIVGGGDDNNEGGGMGMGGRGDGKSAEARVMSTFLNEMDGVDIAGDDGVLVLGATNRPNVLDAALLRAGRFDKLIYVGPPDFEGRKVVFKIHGSGIIGLAEDPELLGKLAAMTEGFTGAEIEGVCRTVTMELLFEEIEGTEEEGKTIYERFKDVVSAVNPITEDAEATREYEVFRKMRRG</sequence>
<comment type="similarity">
    <text evidence="4">Belongs to the AAA ATPase family.</text>
</comment>